<proteinExistence type="inferred from homology"/>
<dbReference type="Pfam" id="PF00496">
    <property type="entry name" value="SBP_bac_5"/>
    <property type="match status" value="1"/>
</dbReference>
<evidence type="ECO:0000313" key="3">
    <source>
        <dbReference type="EMBL" id="ART62385.1"/>
    </source>
</evidence>
<dbReference type="GO" id="GO:0030288">
    <property type="term" value="C:outer membrane-bounded periplasmic space"/>
    <property type="evidence" value="ECO:0007669"/>
    <property type="project" value="TreeGrafter"/>
</dbReference>
<comment type="similarity">
    <text evidence="1">Belongs to the bacterial solute-binding protein 5 family.</text>
</comment>
<dbReference type="EMBL" id="CP021358">
    <property type="protein sequence ID" value="ART62385.1"/>
    <property type="molecule type" value="Genomic_DNA"/>
</dbReference>
<protein>
    <submittedName>
        <fullName evidence="3">ABC transporter substrate-binding protein</fullName>
    </submittedName>
</protein>
<dbReference type="Proteomes" id="UP000194457">
    <property type="component" value="Chromosome"/>
</dbReference>
<dbReference type="InterPro" id="IPR030678">
    <property type="entry name" value="Peptide/Ni-bd"/>
</dbReference>
<reference evidence="3 4" key="1">
    <citation type="submission" date="2017-05" db="EMBL/GenBank/DDBJ databases">
        <authorList>
            <person name="Song R."/>
            <person name="Chenine A.L."/>
            <person name="Ruprecht R.M."/>
        </authorList>
    </citation>
    <scope>NUCLEOTIDE SEQUENCE [LARGE SCALE GENOMIC DNA]</scope>
    <source>
        <strain evidence="3">SW32</strain>
    </source>
</reference>
<dbReference type="RefSeq" id="WP_120211684.1">
    <property type="nucleotide sequence ID" value="NZ_CP021358.1"/>
</dbReference>
<dbReference type="PIRSF" id="PIRSF002741">
    <property type="entry name" value="MppA"/>
    <property type="match status" value="1"/>
</dbReference>
<organism evidence="3 4">
    <name type="scientific">Kushneria marisflavi</name>
    <dbReference type="NCBI Taxonomy" id="157779"/>
    <lineage>
        <taxon>Bacteria</taxon>
        <taxon>Pseudomonadati</taxon>
        <taxon>Pseudomonadota</taxon>
        <taxon>Gammaproteobacteria</taxon>
        <taxon>Oceanospirillales</taxon>
        <taxon>Halomonadaceae</taxon>
        <taxon>Kushneria</taxon>
    </lineage>
</organism>
<dbReference type="Gene3D" id="3.90.76.10">
    <property type="entry name" value="Dipeptide-binding Protein, Domain 1"/>
    <property type="match status" value="1"/>
</dbReference>
<dbReference type="FunFam" id="3.40.190.10:FF:000036">
    <property type="entry name" value="Dipeptide ABC transporter, substrate-binding protein"/>
    <property type="match status" value="1"/>
</dbReference>
<dbReference type="Gene3D" id="3.40.190.10">
    <property type="entry name" value="Periplasmic binding protein-like II"/>
    <property type="match status" value="1"/>
</dbReference>
<evidence type="ECO:0000256" key="2">
    <source>
        <dbReference type="ARBA" id="ARBA00022729"/>
    </source>
</evidence>
<gene>
    <name evidence="3" type="ORF">B9H00_04275</name>
</gene>
<dbReference type="InterPro" id="IPR039424">
    <property type="entry name" value="SBP_5"/>
</dbReference>
<dbReference type="GO" id="GO:0042938">
    <property type="term" value="P:dipeptide transport"/>
    <property type="evidence" value="ECO:0007669"/>
    <property type="project" value="TreeGrafter"/>
</dbReference>
<dbReference type="GO" id="GO:1904680">
    <property type="term" value="F:peptide transmembrane transporter activity"/>
    <property type="evidence" value="ECO:0007669"/>
    <property type="project" value="TreeGrafter"/>
</dbReference>
<dbReference type="FunFam" id="3.10.105.10:FF:000002">
    <property type="entry name" value="Dipeptide ABC transporter, substrate-binding protein"/>
    <property type="match status" value="1"/>
</dbReference>
<dbReference type="Gene3D" id="3.10.105.10">
    <property type="entry name" value="Dipeptide-binding Protein, Domain 3"/>
    <property type="match status" value="1"/>
</dbReference>
<dbReference type="KEGG" id="kma:B9H00_04275"/>
<evidence type="ECO:0000313" key="4">
    <source>
        <dbReference type="Proteomes" id="UP000194457"/>
    </source>
</evidence>
<keyword evidence="2" id="KW-0732">Signal</keyword>
<dbReference type="CDD" id="cd08493">
    <property type="entry name" value="PBP2_DppA_like"/>
    <property type="match status" value="1"/>
</dbReference>
<sequence length="531" mass="59995">MTQTTPRRLMLAGGLLLAATGTAHAKTLVYCSEASPEGFNPQHYTAGTTFDASSRTIYNRLVEFKSGTTEIKPALAESWEVSDDGKTYTFHLRPGVKFQTTDYFTPSREFNADDVLYSFNRQLEDDHPWHGVGSGYEYFEGMGMPDLIDSVEKVDEHTVRFHLSRASAPFLSDMAMDFASILSAEYADKLMKEGHPERMNQQPLGTGPFQFAGFQRDAYIRYLAHPDYWDGKSPLDRLVFSITPDASVRFQKLQANECQVMVFPNPADLEAMRNDPNINLESAEGLNVGYLSFQTEKPPFDDPKVRRALSMAVDRDAIIESVYQGAGEKAKNPIPPTLWGYDENVKEIPYDPEQAKKLLKEAGVENLKTQLWAMPVQRPYNPNARRMAEIIQSDWRKVGVDAEIVSYEWGEYLRRASEGEALTGLFGWTGDNGDPDNFLNTLLSCNAARDGSNYAKWCNPEYDDIIRQAATETDQEKRAELYVQAQEIFRDQLPWLPIAHSIVYDPVRSNVTGYQVQPTGSHIFYGVDIKE</sequence>
<dbReference type="PANTHER" id="PTHR30290">
    <property type="entry name" value="PERIPLASMIC BINDING COMPONENT OF ABC TRANSPORTER"/>
    <property type="match status" value="1"/>
</dbReference>
<accession>A0A240UMN8</accession>
<dbReference type="AlphaFoldDB" id="A0A240UMN8"/>
<dbReference type="FunFam" id="3.90.76.10:FF:000002">
    <property type="entry name" value="Dipeptide ABC transporter, substrate-binding protein"/>
    <property type="match status" value="1"/>
</dbReference>
<evidence type="ECO:0000256" key="1">
    <source>
        <dbReference type="ARBA" id="ARBA00005695"/>
    </source>
</evidence>
<name>A0A240UMN8_9GAMM</name>
<dbReference type="SUPFAM" id="SSF53850">
    <property type="entry name" value="Periplasmic binding protein-like II"/>
    <property type="match status" value="1"/>
</dbReference>
<dbReference type="InterPro" id="IPR000914">
    <property type="entry name" value="SBP_5_dom"/>
</dbReference>
<dbReference type="OrthoDB" id="9801912at2"/>
<keyword evidence="4" id="KW-1185">Reference proteome</keyword>
<dbReference type="GO" id="GO:0043190">
    <property type="term" value="C:ATP-binding cassette (ABC) transporter complex"/>
    <property type="evidence" value="ECO:0007669"/>
    <property type="project" value="InterPro"/>
</dbReference>
<dbReference type="PANTHER" id="PTHR30290:SF38">
    <property type="entry name" value="D,D-DIPEPTIDE-BINDING PERIPLASMIC PROTEIN DDPA-RELATED"/>
    <property type="match status" value="1"/>
</dbReference>